<evidence type="ECO:0000313" key="2">
    <source>
        <dbReference type="EMBL" id="CAI0447902.1"/>
    </source>
</evidence>
<organism evidence="2 3">
    <name type="scientific">Linum tenue</name>
    <dbReference type="NCBI Taxonomy" id="586396"/>
    <lineage>
        <taxon>Eukaryota</taxon>
        <taxon>Viridiplantae</taxon>
        <taxon>Streptophyta</taxon>
        <taxon>Embryophyta</taxon>
        <taxon>Tracheophyta</taxon>
        <taxon>Spermatophyta</taxon>
        <taxon>Magnoliopsida</taxon>
        <taxon>eudicotyledons</taxon>
        <taxon>Gunneridae</taxon>
        <taxon>Pentapetalae</taxon>
        <taxon>rosids</taxon>
        <taxon>fabids</taxon>
        <taxon>Malpighiales</taxon>
        <taxon>Linaceae</taxon>
        <taxon>Linum</taxon>
    </lineage>
</organism>
<proteinExistence type="predicted"/>
<name>A0AAV0MNN9_9ROSI</name>
<protein>
    <submittedName>
        <fullName evidence="2">Uncharacterized protein</fullName>
    </submittedName>
</protein>
<evidence type="ECO:0000313" key="3">
    <source>
        <dbReference type="Proteomes" id="UP001154282"/>
    </source>
</evidence>
<keyword evidence="3" id="KW-1185">Reference proteome</keyword>
<reference evidence="2" key="1">
    <citation type="submission" date="2022-08" db="EMBL/GenBank/DDBJ databases">
        <authorList>
            <person name="Gutierrez-Valencia J."/>
        </authorList>
    </citation>
    <scope>NUCLEOTIDE SEQUENCE</scope>
</reference>
<dbReference type="Proteomes" id="UP001154282">
    <property type="component" value="Unassembled WGS sequence"/>
</dbReference>
<evidence type="ECO:0000256" key="1">
    <source>
        <dbReference type="SAM" id="MobiDB-lite"/>
    </source>
</evidence>
<feature type="region of interest" description="Disordered" evidence="1">
    <location>
        <begin position="1"/>
        <end position="58"/>
    </location>
</feature>
<gene>
    <name evidence="2" type="ORF">LITE_LOCUS29591</name>
</gene>
<accession>A0AAV0MNN9</accession>
<dbReference type="EMBL" id="CAMGYJ010000007">
    <property type="protein sequence ID" value="CAI0447902.1"/>
    <property type="molecule type" value="Genomic_DNA"/>
</dbReference>
<sequence>MRPPPIPTEAFNYPSPAESRRSEPLPGIPVAGTRRRRQRSTCQVAAATTRPPSRRRPTFLPRILAPGMLGWWEWCCRSLYRRAGANFCRSRDSRISSTRRWGRWRS</sequence>
<comment type="caution">
    <text evidence="2">The sequence shown here is derived from an EMBL/GenBank/DDBJ whole genome shotgun (WGS) entry which is preliminary data.</text>
</comment>
<dbReference type="AlphaFoldDB" id="A0AAV0MNN9"/>